<gene>
    <name evidence="2" type="ORF">EG68_10196</name>
</gene>
<proteinExistence type="predicted"/>
<evidence type="ECO:0000313" key="3">
    <source>
        <dbReference type="Proteomes" id="UP000822476"/>
    </source>
</evidence>
<keyword evidence="1" id="KW-0472">Membrane</keyword>
<dbReference type="OrthoDB" id="6240057at2759"/>
<evidence type="ECO:0000256" key="1">
    <source>
        <dbReference type="SAM" id="Phobius"/>
    </source>
</evidence>
<keyword evidence="3" id="KW-1185">Reference proteome</keyword>
<dbReference type="Proteomes" id="UP000822476">
    <property type="component" value="Unassembled WGS sequence"/>
</dbReference>
<keyword evidence="1" id="KW-1133">Transmembrane helix</keyword>
<dbReference type="EMBL" id="JTDE01005951">
    <property type="protein sequence ID" value="KAF7246556.1"/>
    <property type="molecule type" value="Genomic_DNA"/>
</dbReference>
<evidence type="ECO:0000313" key="2">
    <source>
        <dbReference type="EMBL" id="KAF7246556.1"/>
    </source>
</evidence>
<feature type="transmembrane region" description="Helical" evidence="1">
    <location>
        <begin position="175"/>
        <end position="196"/>
    </location>
</feature>
<feature type="transmembrane region" description="Helical" evidence="1">
    <location>
        <begin position="109"/>
        <end position="129"/>
    </location>
</feature>
<comment type="caution">
    <text evidence="2">The sequence shown here is derived from an EMBL/GenBank/DDBJ whole genome shotgun (WGS) entry which is preliminary data.</text>
</comment>
<accession>A0A8S9YGM8</accession>
<feature type="transmembrane region" description="Helical" evidence="1">
    <location>
        <begin position="150"/>
        <end position="169"/>
    </location>
</feature>
<reference evidence="2" key="1">
    <citation type="submission" date="2019-07" db="EMBL/GenBank/DDBJ databases">
        <title>Annotation for the trematode Paragonimus miyazaki's.</title>
        <authorList>
            <person name="Choi Y.-J."/>
        </authorList>
    </citation>
    <scope>NUCLEOTIDE SEQUENCE</scope>
    <source>
        <strain evidence="2">Japan</strain>
    </source>
</reference>
<feature type="transmembrane region" description="Helical" evidence="1">
    <location>
        <begin position="70"/>
        <end position="89"/>
    </location>
</feature>
<name>A0A8S9YGM8_9TREM</name>
<organism evidence="2 3">
    <name type="scientific">Paragonimus skrjabini miyazakii</name>
    <dbReference type="NCBI Taxonomy" id="59628"/>
    <lineage>
        <taxon>Eukaryota</taxon>
        <taxon>Metazoa</taxon>
        <taxon>Spiralia</taxon>
        <taxon>Lophotrochozoa</taxon>
        <taxon>Platyhelminthes</taxon>
        <taxon>Trematoda</taxon>
        <taxon>Digenea</taxon>
        <taxon>Plagiorchiida</taxon>
        <taxon>Troglotremata</taxon>
        <taxon>Troglotrematidae</taxon>
        <taxon>Paragonimus</taxon>
    </lineage>
</organism>
<keyword evidence="1" id="KW-0812">Transmembrane</keyword>
<protein>
    <submittedName>
        <fullName evidence="2">Uncharacterized protein</fullName>
    </submittedName>
</protein>
<dbReference type="AlphaFoldDB" id="A0A8S9YGM8"/>
<sequence>MLTAPIRLQYVQGHSGIANQNPLVLWSVLTAAFRPYKIPELQLNNGHAGFWPQKRVIPQLLRCQTMRRRVQVGCMLTTSIAFILTGLVLNKWSCGGLFTSCLDWAKAPIISVISLICSGLACLVLGLVMELINCCAPTLDYNPSYTTTRLTLLLIGIGLIVSGVVVFTASFDQQWSYLLTVTGVVFAFQVCVVSIFNSQCARQQRVIRQRAETQPMFIT</sequence>